<accession>A0ABY2NYE3</accession>
<protein>
    <submittedName>
        <fullName evidence="1">Uncharacterized protein</fullName>
    </submittedName>
</protein>
<comment type="caution">
    <text evidence="1">The sequence shown here is derived from an EMBL/GenBank/DDBJ whole genome shotgun (WGS) entry which is preliminary data.</text>
</comment>
<dbReference type="Proteomes" id="UP000297940">
    <property type="component" value="Unassembled WGS sequence"/>
</dbReference>
<gene>
    <name evidence="1" type="ORF">EHR01_18660</name>
</gene>
<dbReference type="EMBL" id="RQHK01000017">
    <property type="protein sequence ID" value="TGM73219.1"/>
    <property type="molecule type" value="Genomic_DNA"/>
</dbReference>
<evidence type="ECO:0000313" key="2">
    <source>
        <dbReference type="Proteomes" id="UP000297940"/>
    </source>
</evidence>
<name>A0ABY2NYE3_9LEPT</name>
<reference evidence="2" key="1">
    <citation type="journal article" date="2019" name="PLoS Negl. Trop. Dis.">
        <title>Revisiting the worldwide diversity of Leptospira species in the environment.</title>
        <authorList>
            <person name="Vincent A.T."/>
            <person name="Schiettekatte O."/>
            <person name="Bourhy P."/>
            <person name="Veyrier F.J."/>
            <person name="Picardeau M."/>
        </authorList>
    </citation>
    <scope>NUCLEOTIDE SEQUENCE [LARGE SCALE GENOMIC DNA]</scope>
    <source>
        <strain evidence="2">201601298</strain>
    </source>
</reference>
<sequence length="69" mass="7941">MFNLFIKNFSDSCGFFGRFRLEFIYPRPDSGGELDPPPNTVALTQPHNSGYHLLDSPIFFTKKFLVLQN</sequence>
<keyword evidence="2" id="KW-1185">Reference proteome</keyword>
<organism evidence="1 2">
    <name type="scientific">Leptospira mtsangambouensis</name>
    <dbReference type="NCBI Taxonomy" id="2484912"/>
    <lineage>
        <taxon>Bacteria</taxon>
        <taxon>Pseudomonadati</taxon>
        <taxon>Spirochaetota</taxon>
        <taxon>Spirochaetia</taxon>
        <taxon>Leptospirales</taxon>
        <taxon>Leptospiraceae</taxon>
        <taxon>Leptospira</taxon>
    </lineage>
</organism>
<evidence type="ECO:0000313" key="1">
    <source>
        <dbReference type="EMBL" id="TGM73219.1"/>
    </source>
</evidence>
<proteinExistence type="predicted"/>